<reference evidence="2" key="2">
    <citation type="journal article" date="2016" name="Sci. Rep.">
        <title>Dictyocaulus viviparus genome, variome and transcriptome elucidate lungworm biology and support future intervention.</title>
        <authorList>
            <person name="McNulty S.N."/>
            <person name="Strube C."/>
            <person name="Rosa B.A."/>
            <person name="Martin J.C."/>
            <person name="Tyagi R."/>
            <person name="Choi Y.J."/>
            <person name="Wang Q."/>
            <person name="Hallsworth Pepin K."/>
            <person name="Zhang X."/>
            <person name="Ozersky P."/>
            <person name="Wilson R.K."/>
            <person name="Sternberg P.W."/>
            <person name="Gasser R.B."/>
            <person name="Mitreva M."/>
        </authorList>
    </citation>
    <scope>NUCLEOTIDE SEQUENCE [LARGE SCALE GENOMIC DNA]</scope>
    <source>
        <strain evidence="2">HannoverDv2000</strain>
    </source>
</reference>
<dbReference type="OrthoDB" id="19938at2759"/>
<dbReference type="AlphaFoldDB" id="A0A0D8XM95"/>
<reference evidence="1 2" key="1">
    <citation type="submission" date="2013-11" db="EMBL/GenBank/DDBJ databases">
        <title>Draft genome of the bovine lungworm Dictyocaulus viviparus.</title>
        <authorList>
            <person name="Mitreva M."/>
        </authorList>
    </citation>
    <scope>NUCLEOTIDE SEQUENCE [LARGE SCALE GENOMIC DNA]</scope>
    <source>
        <strain evidence="1 2">HannoverDv2000</strain>
    </source>
</reference>
<gene>
    <name evidence="1" type="ORF">DICVIV_09037</name>
</gene>
<dbReference type="EMBL" id="KN716439">
    <property type="protein sequence ID" value="KJH44919.1"/>
    <property type="molecule type" value="Genomic_DNA"/>
</dbReference>
<proteinExistence type="predicted"/>
<accession>A0A0D8XM95</accession>
<evidence type="ECO:0000313" key="2">
    <source>
        <dbReference type="Proteomes" id="UP000053766"/>
    </source>
</evidence>
<organism evidence="1 2">
    <name type="scientific">Dictyocaulus viviparus</name>
    <name type="common">Bovine lungworm</name>
    <dbReference type="NCBI Taxonomy" id="29172"/>
    <lineage>
        <taxon>Eukaryota</taxon>
        <taxon>Metazoa</taxon>
        <taxon>Ecdysozoa</taxon>
        <taxon>Nematoda</taxon>
        <taxon>Chromadorea</taxon>
        <taxon>Rhabditida</taxon>
        <taxon>Rhabditina</taxon>
        <taxon>Rhabditomorpha</taxon>
        <taxon>Strongyloidea</taxon>
        <taxon>Metastrongylidae</taxon>
        <taxon>Dictyocaulus</taxon>
    </lineage>
</organism>
<evidence type="ECO:0000313" key="1">
    <source>
        <dbReference type="EMBL" id="KJH44919.1"/>
    </source>
</evidence>
<dbReference type="Proteomes" id="UP000053766">
    <property type="component" value="Unassembled WGS sequence"/>
</dbReference>
<sequence length="210" mass="23426">MTANAVDALLRLLCYTSEHQTNAYKALAEVSSALLRILLEVWLPDGGAMPKVKCNDVEVDLLTSKLRAFMLEFNHEKIVETAMRDLDAKLALKVACELSAIKPEHASRLLEIACGTSLPSKNDVMELDGTARIMLNIHNINGVKHAQQILSLLDEIQRYDEGKMETITFHTLSIKSADIIERTPTKPMSRSEMVQHLKMATVCVTLVRNL</sequence>
<keyword evidence="2" id="KW-1185">Reference proteome</keyword>
<protein>
    <submittedName>
        <fullName evidence="1">Uncharacterized protein</fullName>
    </submittedName>
</protein>
<name>A0A0D8XM95_DICVI</name>
<dbReference type="STRING" id="29172.A0A0D8XM95"/>